<dbReference type="GO" id="GO:0021952">
    <property type="term" value="P:central nervous system projection neuron axonogenesis"/>
    <property type="evidence" value="ECO:0007669"/>
    <property type="project" value="TreeGrafter"/>
</dbReference>
<evidence type="ECO:0000256" key="3">
    <source>
        <dbReference type="ARBA" id="ARBA00016840"/>
    </source>
</evidence>
<evidence type="ECO:0000256" key="6">
    <source>
        <dbReference type="SAM" id="MobiDB-lite"/>
    </source>
</evidence>
<evidence type="ECO:0000256" key="1">
    <source>
        <dbReference type="ARBA" id="ARBA00004245"/>
    </source>
</evidence>
<organism evidence="7 8">
    <name type="scientific">Merluccius polli</name>
    <name type="common">Benguela hake</name>
    <name type="synonym">Merluccius cadenati</name>
    <dbReference type="NCBI Taxonomy" id="89951"/>
    <lineage>
        <taxon>Eukaryota</taxon>
        <taxon>Metazoa</taxon>
        <taxon>Chordata</taxon>
        <taxon>Craniata</taxon>
        <taxon>Vertebrata</taxon>
        <taxon>Euteleostomi</taxon>
        <taxon>Actinopterygii</taxon>
        <taxon>Neopterygii</taxon>
        <taxon>Teleostei</taxon>
        <taxon>Neoteleostei</taxon>
        <taxon>Acanthomorphata</taxon>
        <taxon>Zeiogadaria</taxon>
        <taxon>Gadariae</taxon>
        <taxon>Gadiformes</taxon>
        <taxon>Gadoidei</taxon>
        <taxon>Merlucciidae</taxon>
        <taxon>Merluccius</taxon>
    </lineage>
</organism>
<feature type="region of interest" description="Disordered" evidence="6">
    <location>
        <begin position="57"/>
        <end position="86"/>
    </location>
</feature>
<name>A0AA47MXR4_MERPO</name>
<sequence length="1162" mass="132711">MASVNSSDWRAICEKFTTALNLTDVESHKDPENDPFRSKYKAREILREIYSSLKNVEADEGDRESSGGRGEQQAVDGGKDGPCLSGDSPAGLRAAKLAAVEYFLGVNHVETEELPAGQEHLMNCTKLLDKWSTSPINVSLFIHVRNQLGILWAGRDETETAQGFLETAEATYLRYMKEEGSPPTDMTEYFSTEENHLTHQERTKRFELAYTHTKYYLAQVYKYLGETERAATYCHSTLQRQLQLNQFNPMEWALNAATLSQYYITKGLYMEGRHCLSAATVVSGLAGEVPSEAAAEESERERERRDQLRQKRADIARCWIKYCLNLLQDAKKLLEDNIGDLDVDRQEELRGARRGEEEEEEKSRKSALLFGSEDTFDSIASLEEKRYNIDIAALSETRLHGEDSITEVEVGEGYTFFWRGLPEGSRRLHGVGFCCAVKPASEVPRIPSRHHAYAPTLDADPECKELFYASLHSAINITPSTDKLILLGDFNARVGSDGALWKDVLGQHSVGKLNENGLRLLTLCSEYRLVITNTLFQLMNRFKTSWQHPRSKHWHLLDYIIVRQADRKEVQVTRAMRGADCWTDHRLIRAKLTLELRPPLRKTPPCRKLNCDALKSPHSVNQLREQIALQLPKLPETPADPDVSLTWSTLRTAIHQAAVESVGYTRRKHQDWFDNSAPGIHNLLQAKHKALAAHLSNPQSTSLKARFNNIRAETQHTLRAMENDGQWWTKKASEIQHHADTNNSHAFYDAIKAIYGPQRKNITPVRIGLASAAFGRLSSRVFQNSNLTTSTKAAVYRAVYLSTLLYGSETWTPYQRHFRTLEAYHIRCLQRILGVSWEDKVPYAEVFDRTHTPSIAVLLAQKHLRWVGHVIRMPAHRLPRQILYGQILDGQRSAGGPKKRFKDHLKTLLKQCNIPPTALDLAPLDFAEARVVFLVGQTYVTQAKEYFEMDGYVTDHIEILQDHSALFRALAFFEDDLERRCKMHKRRVDMLEPICNDLNAQYYLMIRRQLMFELAETYNEMMDLKLTLANRQADSETLDNHSIKKFNHLCAASAKFFEMFLESLRSPEGKLPERLEEEVLRPALVARFRVARLYSRLISPVISDQLDNLNKSLDNYKYVAQYCEAHPEASAAVETELELSQEMVSLLPIKINRLKAKMISNN</sequence>
<dbReference type="AlphaFoldDB" id="A0AA47MXR4"/>
<evidence type="ECO:0000256" key="2">
    <source>
        <dbReference type="ARBA" id="ARBA00010305"/>
    </source>
</evidence>
<dbReference type="GO" id="GO:0000226">
    <property type="term" value="P:microtubule cytoskeleton organization"/>
    <property type="evidence" value="ECO:0007669"/>
    <property type="project" value="TreeGrafter"/>
</dbReference>
<comment type="subcellular location">
    <subcellularLocation>
        <location evidence="1">Cytoplasm</location>
        <location evidence="1">Cytoskeleton</location>
    </subcellularLocation>
</comment>
<comment type="caution">
    <text evidence="7">The sequence shown here is derived from an EMBL/GenBank/DDBJ whole genome shotgun (WGS) entry which is preliminary data.</text>
</comment>
<dbReference type="GO" id="GO:1990535">
    <property type="term" value="P:neuron projection maintenance"/>
    <property type="evidence" value="ECO:0007669"/>
    <property type="project" value="TreeGrafter"/>
</dbReference>
<accession>A0AA47MXR4</accession>
<dbReference type="PANTHER" id="PTHR46321">
    <property type="entry name" value="KIF1-BINDING PROTEIN"/>
    <property type="match status" value="1"/>
</dbReference>
<reference evidence="7" key="1">
    <citation type="journal article" date="2023" name="Front. Mar. Sci.">
        <title>A new Merluccius polli reference genome to investigate the effects of global change in West African waters.</title>
        <authorList>
            <person name="Mateo J.L."/>
            <person name="Blanco-Fernandez C."/>
            <person name="Garcia-Vazquez E."/>
            <person name="Machado-Schiaffino G."/>
        </authorList>
    </citation>
    <scope>NUCLEOTIDE SEQUENCE</scope>
    <source>
        <strain evidence="7">C29</strain>
        <tissue evidence="7">Fin</tissue>
    </source>
</reference>
<dbReference type="InterPro" id="IPR036691">
    <property type="entry name" value="Endo/exonu/phosph_ase_sf"/>
</dbReference>
<dbReference type="PANTHER" id="PTHR46321:SF1">
    <property type="entry name" value="KIF-BINDING PROTEIN"/>
    <property type="match status" value="1"/>
</dbReference>
<dbReference type="EMBL" id="JAOPHQ010002006">
    <property type="protein sequence ID" value="KAK0148633.1"/>
    <property type="molecule type" value="Genomic_DNA"/>
</dbReference>
<keyword evidence="5" id="KW-0206">Cytoskeleton</keyword>
<gene>
    <name evidence="7" type="primary">kbp</name>
    <name evidence="7" type="ORF">N1851_011028</name>
</gene>
<evidence type="ECO:0000256" key="4">
    <source>
        <dbReference type="ARBA" id="ARBA00022490"/>
    </source>
</evidence>
<dbReference type="InterPro" id="IPR022083">
    <property type="entry name" value="KBP"/>
</dbReference>
<evidence type="ECO:0000313" key="7">
    <source>
        <dbReference type="EMBL" id="KAK0148633.1"/>
    </source>
</evidence>
<evidence type="ECO:0000256" key="5">
    <source>
        <dbReference type="ARBA" id="ARBA00023212"/>
    </source>
</evidence>
<dbReference type="Proteomes" id="UP001174136">
    <property type="component" value="Unassembled WGS sequence"/>
</dbReference>
<dbReference type="Pfam" id="PF12309">
    <property type="entry name" value="KBP_C"/>
    <property type="match status" value="2"/>
</dbReference>
<protein>
    <recommendedName>
        <fullName evidence="3">KIF-binding protein</fullName>
    </recommendedName>
</protein>
<dbReference type="SUPFAM" id="SSF56219">
    <property type="entry name" value="DNase I-like"/>
    <property type="match status" value="1"/>
</dbReference>
<keyword evidence="8" id="KW-1185">Reference proteome</keyword>
<proteinExistence type="inferred from homology"/>
<comment type="similarity">
    <text evidence="2">Belongs to the KIF-binding protein family.</text>
</comment>
<dbReference type="GO" id="GO:0005856">
    <property type="term" value="C:cytoskeleton"/>
    <property type="evidence" value="ECO:0007669"/>
    <property type="project" value="UniProtKB-SubCell"/>
</dbReference>
<dbReference type="GO" id="GO:0003824">
    <property type="term" value="F:catalytic activity"/>
    <property type="evidence" value="ECO:0007669"/>
    <property type="project" value="InterPro"/>
</dbReference>
<dbReference type="Gene3D" id="3.60.10.10">
    <property type="entry name" value="Endonuclease/exonuclease/phosphatase"/>
    <property type="match status" value="1"/>
</dbReference>
<evidence type="ECO:0000313" key="8">
    <source>
        <dbReference type="Proteomes" id="UP001174136"/>
    </source>
</evidence>
<keyword evidence="4" id="KW-0963">Cytoplasm</keyword>